<accession>A0AAW9NTB0</accession>
<comment type="caution">
    <text evidence="2">The sequence shown here is derived from an EMBL/GenBank/DDBJ whole genome shotgun (WGS) entry which is preliminary data.</text>
</comment>
<dbReference type="RefSeq" id="WP_326123674.1">
    <property type="nucleotide sequence ID" value="NZ_JARSFG010000016.1"/>
</dbReference>
<feature type="domain" description="MrpR N-terminal core-binding" evidence="1">
    <location>
        <begin position="7"/>
        <end position="85"/>
    </location>
</feature>
<sequence length="323" mass="38156">MTIPENLFNEEVKQYFIEEFPEESIKRHQAMGLFKNAKLIEERLGIDLYDMPYSELDKFLLGNGYKSSNSVVRDIVLLNQYIKWAELNGLVTNQTNRLFSTSRKSIEKYIYKNFNTIYRKEDIVNGLKQENDLYYLIGLCLFEGIGSVNFEEIQTLTVDQLVENNSEYFIRLNRGLLSISEELYQGLMQYDKVCMDKNLHSEFVDSEYIFKPFKRKNSDNKLVIHPAIRNRMWNALKECLGDETFNLATVVRSSFSYYAYIEMKKSNNMLLTTEILKQIADRHSKHKNIYGYYLGKILDELNIKFMKESYGDFKIEDKILNKI</sequence>
<evidence type="ECO:0000313" key="2">
    <source>
        <dbReference type="EMBL" id="MEC1179180.1"/>
    </source>
</evidence>
<gene>
    <name evidence="2" type="ORF">P9B03_11855</name>
</gene>
<dbReference type="AlphaFoldDB" id="A0AAW9NTB0"/>
<organism evidence="2 3">
    <name type="scientific">Metasolibacillus meyeri</name>
    <dbReference type="NCBI Taxonomy" id="1071052"/>
    <lineage>
        <taxon>Bacteria</taxon>
        <taxon>Bacillati</taxon>
        <taxon>Bacillota</taxon>
        <taxon>Bacilli</taxon>
        <taxon>Bacillales</taxon>
        <taxon>Caryophanaceae</taxon>
        <taxon>Metasolibacillus</taxon>
    </lineage>
</organism>
<dbReference type="Proteomes" id="UP001344888">
    <property type="component" value="Unassembled WGS sequence"/>
</dbReference>
<dbReference type="InterPro" id="IPR055009">
    <property type="entry name" value="MrpR_N_CB"/>
</dbReference>
<reference evidence="2 3" key="1">
    <citation type="submission" date="2023-03" db="EMBL/GenBank/DDBJ databases">
        <title>Bacillus Genome Sequencing.</title>
        <authorList>
            <person name="Dunlap C."/>
        </authorList>
    </citation>
    <scope>NUCLEOTIDE SEQUENCE [LARGE SCALE GENOMIC DNA]</scope>
    <source>
        <strain evidence="2 3">B-59205</strain>
    </source>
</reference>
<proteinExistence type="predicted"/>
<evidence type="ECO:0000259" key="1">
    <source>
        <dbReference type="Pfam" id="PF22822"/>
    </source>
</evidence>
<protein>
    <recommendedName>
        <fullName evidence="1">MrpR N-terminal core-binding domain-containing protein</fullName>
    </recommendedName>
</protein>
<evidence type="ECO:0000313" key="3">
    <source>
        <dbReference type="Proteomes" id="UP001344888"/>
    </source>
</evidence>
<name>A0AAW9NTB0_9BACL</name>
<dbReference type="EMBL" id="JARSFG010000016">
    <property type="protein sequence ID" value="MEC1179180.1"/>
    <property type="molecule type" value="Genomic_DNA"/>
</dbReference>
<dbReference type="Pfam" id="PF22822">
    <property type="entry name" value="MrpR_N_CB"/>
    <property type="match status" value="1"/>
</dbReference>
<keyword evidence="3" id="KW-1185">Reference proteome</keyword>